<keyword evidence="3" id="KW-1185">Reference proteome</keyword>
<dbReference type="EMBL" id="JAUSRA010000001">
    <property type="protein sequence ID" value="MDP9793138.1"/>
    <property type="molecule type" value="Genomic_DNA"/>
</dbReference>
<evidence type="ECO:0000259" key="1">
    <source>
        <dbReference type="Pfam" id="PF12770"/>
    </source>
</evidence>
<name>A0ABT9MP15_9ACTN</name>
<gene>
    <name evidence="2" type="ORF">J2S43_001650</name>
</gene>
<dbReference type="RefSeq" id="WP_306828106.1">
    <property type="nucleotide sequence ID" value="NZ_JAUSRA010000001.1"/>
</dbReference>
<dbReference type="Proteomes" id="UP001240984">
    <property type="component" value="Unassembled WGS sequence"/>
</dbReference>
<proteinExistence type="predicted"/>
<feature type="domain" description="CHAT" evidence="1">
    <location>
        <begin position="567"/>
        <end position="874"/>
    </location>
</feature>
<dbReference type="Pfam" id="PF12770">
    <property type="entry name" value="CHAT"/>
    <property type="match status" value="1"/>
</dbReference>
<comment type="caution">
    <text evidence="2">The sequence shown here is derived from an EMBL/GenBank/DDBJ whole genome shotgun (WGS) entry which is preliminary data.</text>
</comment>
<sequence>MDQTAEWYATIAAALAGQATIEDAVAALIAIPPGGPHRGALAAALIERLITDNGLPALMPMHRQLDDLLRIGAADPAPARSWPAIRAMGRAMQLTLAGARFELRDPDAALEEVEALAADTDGDPRARAIVESAVLALSVVQGVAARGDPLQTEAWDRMRRFVRSNGGSTAGLDKVYDVLQEVMTGRSDDFGGAAERLRHAADGIPEEARRLAGFDDVVRQFDRMAIDGPSGYRTAAGAADEAVLLGGSVLPLLAPDADGDQIEEGVRRTREAVALSDPGYPTHAFHLFGLAFALVRRSERTNSVADLPEAEELLTEVISLLRGPQDRLWEMAHGLLADVRLRLGHGGDVHRDAIESLRTHVWQVFMQPDAAGASAVAREAAESAVDVAYRCLRVNDVAGAVRALDAGRGLALYAATEQRSVPDRLRAAGHPELAGRWQQVSAESGPPSTLRRKVISALVEIAPGGALFDPPTTAQIRAALTELDLDALVYLVPAGERGTGLAVVVPATGRLGYLGLPGLNPGESPEVAAYLAGARRRDTAIVGRTATRDLGSLDQDFTEQLHVVRDWAWRAAMGPVVEQFVSSLPSRDRVPRLALVPMGELALIPWQAAGRAGGEPLIRTVALSQTASARMLCRSADLRPLPASRLGMIVGDPDTAGAASDLAGARVEAYEIRQAFYRGGRYLGRLPDDHGTRAPSGAGTAGQVRAWLTSASRAAGSMLHLACHGIVSSGRSYLLLADGTPLSAEELVRLMDAVPDRALSLVVLAACSTGLAAGDYDEAYSLGTAFLAAGVRSVLSTQWTIPDASTSLLMFMFHHYLITDGLPVWAALHRAQLWMIDPGRVAPDTMPEPLRRQLADGRTDPADVAGWAGFLHGGR</sequence>
<dbReference type="InterPro" id="IPR024983">
    <property type="entry name" value="CHAT_dom"/>
</dbReference>
<accession>A0ABT9MP15</accession>
<evidence type="ECO:0000313" key="3">
    <source>
        <dbReference type="Proteomes" id="UP001240984"/>
    </source>
</evidence>
<protein>
    <recommendedName>
        <fullName evidence="1">CHAT domain-containing protein</fullName>
    </recommendedName>
</protein>
<evidence type="ECO:0000313" key="2">
    <source>
        <dbReference type="EMBL" id="MDP9793138.1"/>
    </source>
</evidence>
<organism evidence="2 3">
    <name type="scientific">Catenuloplanes nepalensis</name>
    <dbReference type="NCBI Taxonomy" id="587533"/>
    <lineage>
        <taxon>Bacteria</taxon>
        <taxon>Bacillati</taxon>
        <taxon>Actinomycetota</taxon>
        <taxon>Actinomycetes</taxon>
        <taxon>Micromonosporales</taxon>
        <taxon>Micromonosporaceae</taxon>
        <taxon>Catenuloplanes</taxon>
    </lineage>
</organism>
<reference evidence="2 3" key="1">
    <citation type="submission" date="2023-07" db="EMBL/GenBank/DDBJ databases">
        <title>Sequencing the genomes of 1000 actinobacteria strains.</title>
        <authorList>
            <person name="Klenk H.-P."/>
        </authorList>
    </citation>
    <scope>NUCLEOTIDE SEQUENCE [LARGE SCALE GENOMIC DNA]</scope>
    <source>
        <strain evidence="2 3">DSM 44710</strain>
    </source>
</reference>